<evidence type="ECO:0000256" key="1">
    <source>
        <dbReference type="SAM" id="Phobius"/>
    </source>
</evidence>
<name>A0A3L6ZVS9_9MICO</name>
<evidence type="ECO:0000313" key="2">
    <source>
        <dbReference type="EMBL" id="RLP71960.1"/>
    </source>
</evidence>
<dbReference type="EMBL" id="RCUV01000006">
    <property type="protein sequence ID" value="RLP71960.1"/>
    <property type="molecule type" value="Genomic_DNA"/>
</dbReference>
<protein>
    <submittedName>
        <fullName evidence="2">Uncharacterized protein</fullName>
    </submittedName>
</protein>
<gene>
    <name evidence="2" type="ORF">D9V29_05865</name>
</gene>
<keyword evidence="3" id="KW-1185">Reference proteome</keyword>
<feature type="transmembrane region" description="Helical" evidence="1">
    <location>
        <begin position="124"/>
        <end position="146"/>
    </location>
</feature>
<feature type="transmembrane region" description="Helical" evidence="1">
    <location>
        <begin position="93"/>
        <end position="112"/>
    </location>
</feature>
<comment type="caution">
    <text evidence="2">The sequence shown here is derived from an EMBL/GenBank/DDBJ whole genome shotgun (WGS) entry which is preliminary data.</text>
</comment>
<keyword evidence="1" id="KW-0812">Transmembrane</keyword>
<reference evidence="2 3" key="1">
    <citation type="submission" date="2018-10" db="EMBL/GenBank/DDBJ databases">
        <authorList>
            <person name="Li J."/>
        </authorList>
    </citation>
    <scope>NUCLEOTIDE SEQUENCE [LARGE SCALE GENOMIC DNA]</scope>
    <source>
        <strain evidence="2 3">CCTCC AB209002</strain>
    </source>
</reference>
<feature type="transmembrane region" description="Helical" evidence="1">
    <location>
        <begin position="158"/>
        <end position="179"/>
    </location>
</feature>
<accession>A0A3L6ZVS9</accession>
<sequence length="305" mass="31784">MKIAAGPDHTPSGRARAAAIGTGAGLELTEVSPASDVMRQLENVSLTELDVLAARRMTDLDRRFARGTSKLASELARRQDAAPQNSQRPRHPVTLDVWAFLCASVGIALLLAGGRGGPSVSTDAALAGAAGLGVAAAAFHAASFVGALRTRRSGTGSWYFLLMSTGLLFAATAAGYWRFSIDPHAAFVVAAASLGVLISAGVFVLVLAIRGNGARAAEARELTARRDREAALRADLRTQLTELISTCRSEAEAIVAPLDAEKRVALDTAVAAGVAAVEKRGVLEAAAIRELRTSCRGELRYDVAL</sequence>
<proteinExistence type="predicted"/>
<feature type="transmembrane region" description="Helical" evidence="1">
    <location>
        <begin position="185"/>
        <end position="209"/>
    </location>
</feature>
<keyword evidence="1" id="KW-0472">Membrane</keyword>
<dbReference type="Proteomes" id="UP000270299">
    <property type="component" value="Unassembled WGS sequence"/>
</dbReference>
<dbReference type="RefSeq" id="WP_121672407.1">
    <property type="nucleotide sequence ID" value="NZ_BMXM01000005.1"/>
</dbReference>
<dbReference type="AlphaFoldDB" id="A0A3L6ZVS9"/>
<organism evidence="2 3">
    <name type="scientific">Mycetocola manganoxydans</name>
    <dbReference type="NCBI Taxonomy" id="699879"/>
    <lineage>
        <taxon>Bacteria</taxon>
        <taxon>Bacillati</taxon>
        <taxon>Actinomycetota</taxon>
        <taxon>Actinomycetes</taxon>
        <taxon>Micrococcales</taxon>
        <taxon>Microbacteriaceae</taxon>
        <taxon>Mycetocola</taxon>
    </lineage>
</organism>
<evidence type="ECO:0000313" key="3">
    <source>
        <dbReference type="Proteomes" id="UP000270299"/>
    </source>
</evidence>
<keyword evidence="1" id="KW-1133">Transmembrane helix</keyword>